<evidence type="ECO:0000313" key="3">
    <source>
        <dbReference type="Proteomes" id="UP001276659"/>
    </source>
</evidence>
<feature type="compositionally biased region" description="Basic and acidic residues" evidence="1">
    <location>
        <begin position="389"/>
        <end position="403"/>
    </location>
</feature>
<feature type="compositionally biased region" description="Basic and acidic residues" evidence="1">
    <location>
        <begin position="357"/>
        <end position="378"/>
    </location>
</feature>
<evidence type="ECO:0000313" key="2">
    <source>
        <dbReference type="EMBL" id="KAK3175850.1"/>
    </source>
</evidence>
<dbReference type="Proteomes" id="UP001276659">
    <property type="component" value="Unassembled WGS sequence"/>
</dbReference>
<comment type="caution">
    <text evidence="2">The sequence shown here is derived from an EMBL/GenBank/DDBJ whole genome shotgun (WGS) entry which is preliminary data.</text>
</comment>
<reference evidence="2" key="1">
    <citation type="submission" date="2022-11" db="EMBL/GenBank/DDBJ databases">
        <title>Chromosomal genome sequence assembly and mating type (MAT) locus characterization of the leprose asexual lichenized fungus Lepraria neglecta (Nyl.) Erichsen.</title>
        <authorList>
            <person name="Allen J.L."/>
            <person name="Pfeffer B."/>
        </authorList>
    </citation>
    <scope>NUCLEOTIDE SEQUENCE</scope>
    <source>
        <strain evidence="2">Allen 5258</strain>
    </source>
</reference>
<accession>A0AAD9ZD40</accession>
<feature type="region of interest" description="Disordered" evidence="1">
    <location>
        <begin position="357"/>
        <end position="471"/>
    </location>
</feature>
<evidence type="ECO:0000256" key="1">
    <source>
        <dbReference type="SAM" id="MobiDB-lite"/>
    </source>
</evidence>
<dbReference type="EMBL" id="JASNWA010000004">
    <property type="protein sequence ID" value="KAK3175850.1"/>
    <property type="molecule type" value="Genomic_DNA"/>
</dbReference>
<organism evidence="2 3">
    <name type="scientific">Lepraria neglecta</name>
    <dbReference type="NCBI Taxonomy" id="209136"/>
    <lineage>
        <taxon>Eukaryota</taxon>
        <taxon>Fungi</taxon>
        <taxon>Dikarya</taxon>
        <taxon>Ascomycota</taxon>
        <taxon>Pezizomycotina</taxon>
        <taxon>Lecanoromycetes</taxon>
        <taxon>OSLEUM clade</taxon>
        <taxon>Lecanoromycetidae</taxon>
        <taxon>Lecanorales</taxon>
        <taxon>Lecanorineae</taxon>
        <taxon>Stereocaulaceae</taxon>
        <taxon>Lepraria</taxon>
    </lineage>
</organism>
<sequence length="471" mass="53307">MLTPPEAHLYPPFFIMSKRYSKAVTTICVGAIFFLLLRTVNRAFNNEPLLRIGPLHGADLWSKVLETGESRWRSIVTRMSPDPGSPPPFDNTNGESIFHSGKYLAIYLGPPGQPAENRKGGGSAFQRFAAHLPQEQASEIPLTETYFDVGIRRDPYDKNMEDYQIAIRNTGEPHGMLIVRSLHRGRDPKLTVSDAMFYSWREFATKLVGPGHPWRPISNLRYVIFDTIKVRETVEVIEQAYSKYNYLQKANSNPQILVGEFHHWLYKSKEQEMMLAMLGTPNVASMARMLADHFGELGHKCIIGLATESIDGKWFLGALIGNVFGGECLDREVPDVVKGDRYIQEYREEQARKEEEARLKAEAEEEEKAWREANEGLKKGKMQAPMGEMESKENAEGGEKEGADGVYTSEQKPPSKDKDAEKEKEKNDEDEDPNLLPGETKEEGQAKLQRSFRKQVNRNVKDLKKGAVIAD</sequence>
<keyword evidence="3" id="KW-1185">Reference proteome</keyword>
<proteinExistence type="predicted"/>
<dbReference type="AlphaFoldDB" id="A0AAD9ZD40"/>
<protein>
    <submittedName>
        <fullName evidence="2">Uncharacterized protein</fullName>
    </submittedName>
</protein>
<feature type="compositionally biased region" description="Basic and acidic residues" evidence="1">
    <location>
        <begin position="413"/>
        <end position="427"/>
    </location>
</feature>
<gene>
    <name evidence="2" type="ORF">OEA41_007172</name>
</gene>
<name>A0AAD9ZD40_9LECA</name>